<dbReference type="Gene3D" id="1.20.58.200">
    <property type="entry name" value="Translin, domain 2"/>
    <property type="match status" value="1"/>
</dbReference>
<keyword evidence="6" id="KW-0460">Magnesium</keyword>
<proteinExistence type="evidence at transcript level"/>
<feature type="binding site" evidence="6">
    <location>
        <position position="128"/>
    </location>
    <ligand>
        <name>Mg(2+)</name>
        <dbReference type="ChEBI" id="CHEBI:18420"/>
    </ligand>
</feature>
<dbReference type="InterPro" id="IPR036081">
    <property type="entry name" value="Translin_sf"/>
</dbReference>
<dbReference type="Gene3D" id="1.20.58.190">
    <property type="entry name" value="Translin, domain 1"/>
    <property type="match status" value="1"/>
</dbReference>
<comment type="similarity">
    <text evidence="3">Belongs to the translin family.</text>
</comment>
<protein>
    <submittedName>
        <fullName evidence="8">Translin-associated protein X</fullName>
    </submittedName>
</protein>
<evidence type="ECO:0000256" key="3">
    <source>
        <dbReference type="ARBA" id="ARBA00005902"/>
    </source>
</evidence>
<name>A0A2L2YA32_PARTP</name>
<evidence type="ECO:0000256" key="2">
    <source>
        <dbReference type="ARBA" id="ARBA00004496"/>
    </source>
</evidence>
<dbReference type="InterPro" id="IPR016069">
    <property type="entry name" value="Translin_C"/>
</dbReference>
<evidence type="ECO:0000256" key="6">
    <source>
        <dbReference type="PIRSR" id="PIRSR602848-1"/>
    </source>
</evidence>
<dbReference type="EMBL" id="IAAA01013979">
    <property type="protein sequence ID" value="LAA04999.1"/>
    <property type="molecule type" value="mRNA"/>
</dbReference>
<dbReference type="GO" id="GO:0046872">
    <property type="term" value="F:metal ion binding"/>
    <property type="evidence" value="ECO:0007669"/>
    <property type="project" value="UniProtKB-KW"/>
</dbReference>
<dbReference type="OrthoDB" id="31005at2759"/>
<dbReference type="SUPFAM" id="SSF74784">
    <property type="entry name" value="Translin"/>
    <property type="match status" value="1"/>
</dbReference>
<organism evidence="8">
    <name type="scientific">Parasteatoda tepidariorum</name>
    <name type="common">Common house spider</name>
    <name type="synonym">Achaearanea tepidariorum</name>
    <dbReference type="NCBI Taxonomy" id="114398"/>
    <lineage>
        <taxon>Eukaryota</taxon>
        <taxon>Metazoa</taxon>
        <taxon>Ecdysozoa</taxon>
        <taxon>Arthropoda</taxon>
        <taxon>Chelicerata</taxon>
        <taxon>Arachnida</taxon>
        <taxon>Araneae</taxon>
        <taxon>Araneomorphae</taxon>
        <taxon>Entelegynae</taxon>
        <taxon>Araneoidea</taxon>
        <taxon>Theridiidae</taxon>
        <taxon>Parasteatoda</taxon>
    </lineage>
</organism>
<dbReference type="InterPro" id="IPR002848">
    <property type="entry name" value="Translin_fam"/>
</dbReference>
<accession>A0A2L2YA32</accession>
<evidence type="ECO:0000256" key="4">
    <source>
        <dbReference type="ARBA" id="ARBA00022490"/>
    </source>
</evidence>
<dbReference type="GO" id="GO:0005737">
    <property type="term" value="C:cytoplasm"/>
    <property type="evidence" value="ECO:0007669"/>
    <property type="project" value="UniProtKB-SubCell"/>
</dbReference>
<dbReference type="EMBL" id="IAAA01013978">
    <property type="protein sequence ID" value="LAA04997.1"/>
    <property type="molecule type" value="mRNA"/>
</dbReference>
<comment type="subcellular location">
    <subcellularLocation>
        <location evidence="2">Cytoplasm</location>
    </subcellularLocation>
    <subcellularLocation>
        <location evidence="1">Nucleus</location>
    </subcellularLocation>
</comment>
<evidence type="ECO:0000256" key="1">
    <source>
        <dbReference type="ARBA" id="ARBA00004123"/>
    </source>
</evidence>
<dbReference type="FunFam" id="1.20.58.200:FF:000001">
    <property type="entry name" value="Translin-associated factor X"/>
    <property type="match status" value="1"/>
</dbReference>
<dbReference type="Pfam" id="PF01997">
    <property type="entry name" value="Translin"/>
    <property type="match status" value="1"/>
</dbReference>
<keyword evidence="5" id="KW-0539">Nucleus</keyword>
<evidence type="ECO:0000313" key="8">
    <source>
        <dbReference type="EMBL" id="LAA04993.1"/>
    </source>
</evidence>
<feature type="compositionally biased region" description="Basic residues" evidence="7">
    <location>
        <begin position="1"/>
        <end position="15"/>
    </location>
</feature>
<sequence>MSHRGGGHAQRKRKNFKSEKPGENTNEEDLSPIAKVFLGYQTELDARYDKHERLIKKSRDLTIESKRIIFLLHRISNDQNCDEVLEQAKLRLNDLFNTVIHDIAMELSKREVYQFIKAYSAGLQEYVEAVSFYYYLKYGHLISIEKVHNQDFLKDCPKGEEKVKENDVTLAEMLSPTDYILGIADLTGELMRKCINSVANGDIDEPFQLCYVLQNIHEAFLIYSNHSRELKRKIFTLQNSLRKVENACYAIQIRGSEIPKHMLADFFSCDEFQESANCED</sequence>
<feature type="binding site" evidence="6">
    <location>
        <position position="189"/>
    </location>
    <ligand>
        <name>Mg(2+)</name>
        <dbReference type="ChEBI" id="CHEBI:18420"/>
    </ligand>
</feature>
<dbReference type="AlphaFoldDB" id="A0A2L2YA32"/>
<feature type="region of interest" description="Disordered" evidence="7">
    <location>
        <begin position="1"/>
        <end position="27"/>
    </location>
</feature>
<dbReference type="PANTHER" id="PTHR10741">
    <property type="entry name" value="TRANSLIN AND TRANSLIN ASSOCIATED PROTEIN X"/>
    <property type="match status" value="1"/>
</dbReference>
<evidence type="ECO:0000256" key="7">
    <source>
        <dbReference type="SAM" id="MobiDB-lite"/>
    </source>
</evidence>
<keyword evidence="6" id="KW-0479">Metal-binding</keyword>
<dbReference type="InterPro" id="IPR016068">
    <property type="entry name" value="Translin_N"/>
</dbReference>
<dbReference type="EMBL" id="IAAA01013977">
    <property type="protein sequence ID" value="LAA04993.1"/>
    <property type="molecule type" value="mRNA"/>
</dbReference>
<reference evidence="8" key="1">
    <citation type="journal article" date="2016" name="Mol. Ecol. Resour.">
        <title>Evaluation of the impact of RNA preservation methods of spiders for de novo transcriptome assembly.</title>
        <authorList>
            <person name="Kono N."/>
            <person name="Nakamura H."/>
            <person name="Ito Y."/>
            <person name="Tomita M."/>
            <person name="Arakawa K."/>
        </authorList>
    </citation>
    <scope>NUCLEOTIDE SEQUENCE</scope>
    <source>
        <tissue evidence="8">Whole body</tissue>
    </source>
</reference>
<dbReference type="GO" id="GO:0043565">
    <property type="term" value="F:sequence-specific DNA binding"/>
    <property type="evidence" value="ECO:0007669"/>
    <property type="project" value="InterPro"/>
</dbReference>
<dbReference type="GO" id="GO:0005634">
    <property type="term" value="C:nucleus"/>
    <property type="evidence" value="ECO:0007669"/>
    <property type="project" value="UniProtKB-SubCell"/>
</dbReference>
<dbReference type="CDD" id="cd14820">
    <property type="entry name" value="TRAX"/>
    <property type="match status" value="1"/>
</dbReference>
<keyword evidence="4" id="KW-0963">Cytoplasm</keyword>
<evidence type="ECO:0000256" key="5">
    <source>
        <dbReference type="ARBA" id="ARBA00023242"/>
    </source>
</evidence>